<dbReference type="EMBL" id="CAVMJV010000093">
    <property type="protein sequence ID" value="CAK5092111.1"/>
    <property type="molecule type" value="Genomic_DNA"/>
</dbReference>
<evidence type="ECO:0000313" key="1">
    <source>
        <dbReference type="EMBL" id="CAK5092111.1"/>
    </source>
</evidence>
<evidence type="ECO:0000313" key="2">
    <source>
        <dbReference type="Proteomes" id="UP001497535"/>
    </source>
</evidence>
<comment type="caution">
    <text evidence="1">The sequence shown here is derived from an EMBL/GenBank/DDBJ whole genome shotgun (WGS) entry which is preliminary data.</text>
</comment>
<accession>A0ACB1AM55</accession>
<gene>
    <name evidence="1" type="ORF">MENTE1834_LOCUS40001</name>
</gene>
<name>A0ACB1AM55_MELEN</name>
<reference evidence="1" key="1">
    <citation type="submission" date="2023-11" db="EMBL/GenBank/DDBJ databases">
        <authorList>
            <person name="Poullet M."/>
        </authorList>
    </citation>
    <scope>NUCLEOTIDE SEQUENCE</scope>
    <source>
        <strain evidence="1">E1834</strain>
    </source>
</reference>
<keyword evidence="2" id="KW-1185">Reference proteome</keyword>
<proteinExistence type="predicted"/>
<sequence>MYVLLVVAFGEYATGAHDLRGGRFLKIFNFKIKYYFLFFFINFALVVACYGGLVACYGGMVVLWWLAMVAWWCFGGLLWWHGSALVVEYGSGVPGSTPGSVRALLWWLLYMLFLVFYAARLVNLQIFK</sequence>
<dbReference type="Proteomes" id="UP001497535">
    <property type="component" value="Unassembled WGS sequence"/>
</dbReference>
<organism evidence="1 2">
    <name type="scientific">Meloidogyne enterolobii</name>
    <name type="common">Root-knot nematode worm</name>
    <name type="synonym">Meloidogyne mayaguensis</name>
    <dbReference type="NCBI Taxonomy" id="390850"/>
    <lineage>
        <taxon>Eukaryota</taxon>
        <taxon>Metazoa</taxon>
        <taxon>Ecdysozoa</taxon>
        <taxon>Nematoda</taxon>
        <taxon>Chromadorea</taxon>
        <taxon>Rhabditida</taxon>
        <taxon>Tylenchina</taxon>
        <taxon>Tylenchomorpha</taxon>
        <taxon>Tylenchoidea</taxon>
        <taxon>Meloidogynidae</taxon>
        <taxon>Meloidogyninae</taxon>
        <taxon>Meloidogyne</taxon>
    </lineage>
</organism>
<protein>
    <submittedName>
        <fullName evidence="1">Uncharacterized protein</fullName>
    </submittedName>
</protein>